<organism evidence="2 3">
    <name type="scientific">Zasmidium cellare</name>
    <name type="common">Wine cellar mold</name>
    <name type="synonym">Racodium cellare</name>
    <dbReference type="NCBI Taxonomy" id="395010"/>
    <lineage>
        <taxon>Eukaryota</taxon>
        <taxon>Fungi</taxon>
        <taxon>Dikarya</taxon>
        <taxon>Ascomycota</taxon>
        <taxon>Pezizomycotina</taxon>
        <taxon>Dothideomycetes</taxon>
        <taxon>Dothideomycetidae</taxon>
        <taxon>Mycosphaerellales</taxon>
        <taxon>Mycosphaerellaceae</taxon>
        <taxon>Zasmidium</taxon>
    </lineage>
</organism>
<evidence type="ECO:0000313" key="3">
    <source>
        <dbReference type="Proteomes" id="UP001305779"/>
    </source>
</evidence>
<evidence type="ECO:0000256" key="1">
    <source>
        <dbReference type="SAM" id="Phobius"/>
    </source>
</evidence>
<gene>
    <name evidence="2" type="ORF">PRZ48_002114</name>
</gene>
<comment type="caution">
    <text evidence="2">The sequence shown here is derived from an EMBL/GenBank/DDBJ whole genome shotgun (WGS) entry which is preliminary data.</text>
</comment>
<name>A0ABR0F4W8_ZASCE</name>
<keyword evidence="1" id="KW-1133">Transmembrane helix</keyword>
<accession>A0ABR0F4W8</accession>
<keyword evidence="1" id="KW-0472">Membrane</keyword>
<proteinExistence type="predicted"/>
<dbReference type="EMBL" id="JAXOVC010000001">
    <property type="protein sequence ID" value="KAK4508376.1"/>
    <property type="molecule type" value="Genomic_DNA"/>
</dbReference>
<protein>
    <submittedName>
        <fullName evidence="2">Uncharacterized protein</fullName>
    </submittedName>
</protein>
<sequence>MLLWSCGTVDFGIGNLKVAICDSFRPRLELGRHWIAIPASYGSEGEKSQKALPSLARLILLLGAIAHLAAVSGSVGLNFYSDDNCKNQFAAVAGDGGVYNEHSLGWSPAMANPVTHDTT</sequence>
<reference evidence="2 3" key="1">
    <citation type="journal article" date="2023" name="G3 (Bethesda)">
        <title>A chromosome-level genome assembly of Zasmidium syzygii isolated from banana leaves.</title>
        <authorList>
            <person name="van Westerhoven A.C."/>
            <person name="Mehrabi R."/>
            <person name="Talebi R."/>
            <person name="Steentjes M.B.F."/>
            <person name="Corcolon B."/>
            <person name="Chong P.A."/>
            <person name="Kema G.H.J."/>
            <person name="Seidl M.F."/>
        </authorList>
    </citation>
    <scope>NUCLEOTIDE SEQUENCE [LARGE SCALE GENOMIC DNA]</scope>
    <source>
        <strain evidence="2 3">P124</strain>
    </source>
</reference>
<dbReference type="Proteomes" id="UP001305779">
    <property type="component" value="Unassembled WGS sequence"/>
</dbReference>
<feature type="transmembrane region" description="Helical" evidence="1">
    <location>
        <begin position="58"/>
        <end position="80"/>
    </location>
</feature>
<keyword evidence="3" id="KW-1185">Reference proteome</keyword>
<keyword evidence="1" id="KW-0812">Transmembrane</keyword>
<evidence type="ECO:0000313" key="2">
    <source>
        <dbReference type="EMBL" id="KAK4508376.1"/>
    </source>
</evidence>